<protein>
    <submittedName>
        <fullName evidence="1">Uncharacterized protein</fullName>
    </submittedName>
</protein>
<reference evidence="1 2" key="1">
    <citation type="journal article" date="2018" name="Sci. Rep.">
        <title>Genomic signatures of local adaptation to the degree of environmental predictability in rotifers.</title>
        <authorList>
            <person name="Franch-Gras L."/>
            <person name="Hahn C."/>
            <person name="Garcia-Roger E.M."/>
            <person name="Carmona M.J."/>
            <person name="Serra M."/>
            <person name="Gomez A."/>
        </authorList>
    </citation>
    <scope>NUCLEOTIDE SEQUENCE [LARGE SCALE GENOMIC DNA]</scope>
    <source>
        <strain evidence="1">HYR1</strain>
    </source>
</reference>
<accession>A0A3M7T7H9</accession>
<organism evidence="1 2">
    <name type="scientific">Brachionus plicatilis</name>
    <name type="common">Marine rotifer</name>
    <name type="synonym">Brachionus muelleri</name>
    <dbReference type="NCBI Taxonomy" id="10195"/>
    <lineage>
        <taxon>Eukaryota</taxon>
        <taxon>Metazoa</taxon>
        <taxon>Spiralia</taxon>
        <taxon>Gnathifera</taxon>
        <taxon>Rotifera</taxon>
        <taxon>Eurotatoria</taxon>
        <taxon>Monogononta</taxon>
        <taxon>Pseudotrocha</taxon>
        <taxon>Ploima</taxon>
        <taxon>Brachionidae</taxon>
        <taxon>Brachionus</taxon>
    </lineage>
</organism>
<gene>
    <name evidence="1" type="ORF">BpHYR1_026147</name>
</gene>
<keyword evidence="2" id="KW-1185">Reference proteome</keyword>
<comment type="caution">
    <text evidence="1">The sequence shown here is derived from an EMBL/GenBank/DDBJ whole genome shotgun (WGS) entry which is preliminary data.</text>
</comment>
<name>A0A3M7T7H9_BRAPC</name>
<dbReference type="AlphaFoldDB" id="A0A3M7T7H9"/>
<dbReference type="Proteomes" id="UP000276133">
    <property type="component" value="Unassembled WGS sequence"/>
</dbReference>
<sequence length="238" mass="28606">MQNLILNHWNVTLDFTNFYMQPNIRQCDQYFEQIAINDAINKDYRHPNALFKNIPEEMVNQTIKTQYIKEWFEVFKLIKYDFQSKTYRQQCNDLGLKLFLVMYKYPEKKYKILRCNTRFNQEDSITHLVDFYMAQSFLKNCMGNVELIAKSIYKLLKYDCERANTFRLAYFNSKYINMFRTCSPNLTTNDLMLDSSKFTNCSNSSQLSGVLSKKYCSWFEIVCKYPIQCIKSMKWTDD</sequence>
<dbReference type="EMBL" id="REGN01000173">
    <property type="protein sequence ID" value="RNA43889.1"/>
    <property type="molecule type" value="Genomic_DNA"/>
</dbReference>
<evidence type="ECO:0000313" key="1">
    <source>
        <dbReference type="EMBL" id="RNA43889.1"/>
    </source>
</evidence>
<evidence type="ECO:0000313" key="2">
    <source>
        <dbReference type="Proteomes" id="UP000276133"/>
    </source>
</evidence>
<proteinExistence type="predicted"/>
<dbReference type="OrthoDB" id="10403884at2759"/>